<dbReference type="AlphaFoldDB" id="A0AAV6YQD0"/>
<evidence type="ECO:0000313" key="2">
    <source>
        <dbReference type="Proteomes" id="UP000824782"/>
    </source>
</evidence>
<dbReference type="Proteomes" id="UP000824782">
    <property type="component" value="Unassembled WGS sequence"/>
</dbReference>
<reference evidence="1" key="1">
    <citation type="thesis" date="2020" institute="ProQuest LLC" country="789 East Eisenhower Parkway, Ann Arbor, MI, USA">
        <title>Comparative Genomics and Chromosome Evolution.</title>
        <authorList>
            <person name="Mudd A.B."/>
        </authorList>
    </citation>
    <scope>NUCLEOTIDE SEQUENCE</scope>
    <source>
        <strain evidence="1">237g6f4</strain>
        <tissue evidence="1">Blood</tissue>
    </source>
</reference>
<gene>
    <name evidence="1" type="ORF">GDO81_021948</name>
</gene>
<dbReference type="EMBL" id="WNYA01018093">
    <property type="protein sequence ID" value="KAG8538856.1"/>
    <property type="molecule type" value="Genomic_DNA"/>
</dbReference>
<name>A0AAV6YQD0_ENGPU</name>
<proteinExistence type="predicted"/>
<evidence type="ECO:0000313" key="1">
    <source>
        <dbReference type="EMBL" id="KAG8538856.1"/>
    </source>
</evidence>
<keyword evidence="2" id="KW-1185">Reference proteome</keyword>
<comment type="caution">
    <text evidence="1">The sequence shown here is derived from an EMBL/GenBank/DDBJ whole genome shotgun (WGS) entry which is preliminary data.</text>
</comment>
<accession>A0AAV6YQD0</accession>
<organism evidence="1 2">
    <name type="scientific">Engystomops pustulosus</name>
    <name type="common">Tungara frog</name>
    <name type="synonym">Physalaemus pustulosus</name>
    <dbReference type="NCBI Taxonomy" id="76066"/>
    <lineage>
        <taxon>Eukaryota</taxon>
        <taxon>Metazoa</taxon>
        <taxon>Chordata</taxon>
        <taxon>Craniata</taxon>
        <taxon>Vertebrata</taxon>
        <taxon>Euteleostomi</taxon>
        <taxon>Amphibia</taxon>
        <taxon>Batrachia</taxon>
        <taxon>Anura</taxon>
        <taxon>Neobatrachia</taxon>
        <taxon>Hyloidea</taxon>
        <taxon>Leptodactylidae</taxon>
        <taxon>Leiuperinae</taxon>
        <taxon>Engystomops</taxon>
    </lineage>
</organism>
<sequence>MIRPATCSRFFPFNSSSGMFVYCFLTLQTLSSSINLWKLESSSFFRAFTRTSCNVSPILIYEVDKFLMEILGFVRSLLPLRK</sequence>
<protein>
    <submittedName>
        <fullName evidence="1">Uncharacterized protein</fullName>
    </submittedName>
</protein>